<dbReference type="InterPro" id="IPR029056">
    <property type="entry name" value="Ribokinase-like"/>
</dbReference>
<name>A0A1Y6BT23_9NEIS</name>
<evidence type="ECO:0000256" key="2">
    <source>
        <dbReference type="ARBA" id="ARBA00022679"/>
    </source>
</evidence>
<evidence type="ECO:0000313" key="8">
    <source>
        <dbReference type="Proteomes" id="UP000192920"/>
    </source>
</evidence>
<reference evidence="8" key="1">
    <citation type="submission" date="2017-04" db="EMBL/GenBank/DDBJ databases">
        <authorList>
            <person name="Varghese N."/>
            <person name="Submissions S."/>
        </authorList>
    </citation>
    <scope>NUCLEOTIDE SEQUENCE [LARGE SCALE GENOMIC DNA]</scope>
    <source>
        <strain evidence="8">DSM 22618</strain>
    </source>
</reference>
<protein>
    <submittedName>
        <fullName evidence="7">Fructokinase</fullName>
    </submittedName>
</protein>
<dbReference type="PANTHER" id="PTHR43085">
    <property type="entry name" value="HEXOKINASE FAMILY MEMBER"/>
    <property type="match status" value="1"/>
</dbReference>
<dbReference type="Proteomes" id="UP000192920">
    <property type="component" value="Unassembled WGS sequence"/>
</dbReference>
<keyword evidence="5" id="KW-0067">ATP-binding</keyword>
<feature type="domain" description="Carbohydrate kinase PfkB" evidence="6">
    <location>
        <begin position="7"/>
        <end position="289"/>
    </location>
</feature>
<dbReference type="EMBL" id="FXAG01000010">
    <property type="protein sequence ID" value="SMF25488.1"/>
    <property type="molecule type" value="Genomic_DNA"/>
</dbReference>
<organism evidence="7 8">
    <name type="scientific">Pseudogulbenkiania subflava DSM 22618</name>
    <dbReference type="NCBI Taxonomy" id="1123014"/>
    <lineage>
        <taxon>Bacteria</taxon>
        <taxon>Pseudomonadati</taxon>
        <taxon>Pseudomonadota</taxon>
        <taxon>Betaproteobacteria</taxon>
        <taxon>Neisseriales</taxon>
        <taxon>Chromobacteriaceae</taxon>
        <taxon>Pseudogulbenkiania</taxon>
    </lineage>
</organism>
<dbReference type="SUPFAM" id="SSF53613">
    <property type="entry name" value="Ribokinase-like"/>
    <property type="match status" value="1"/>
</dbReference>
<proteinExistence type="inferred from homology"/>
<keyword evidence="4 7" id="KW-0418">Kinase</keyword>
<keyword evidence="3" id="KW-0547">Nucleotide-binding</keyword>
<accession>A0A1Y6BT23</accession>
<dbReference type="GO" id="GO:0005524">
    <property type="term" value="F:ATP binding"/>
    <property type="evidence" value="ECO:0007669"/>
    <property type="project" value="UniProtKB-KW"/>
</dbReference>
<dbReference type="STRING" id="1123014.SAMN02745746_02176"/>
<dbReference type="Gene3D" id="3.40.1190.20">
    <property type="match status" value="1"/>
</dbReference>
<dbReference type="InterPro" id="IPR011611">
    <property type="entry name" value="PfkB_dom"/>
</dbReference>
<evidence type="ECO:0000256" key="5">
    <source>
        <dbReference type="ARBA" id="ARBA00022840"/>
    </source>
</evidence>
<gene>
    <name evidence="7" type="ORF">SAMN02745746_02176</name>
</gene>
<comment type="similarity">
    <text evidence="1">Belongs to the carbohydrate kinase PfkB family.</text>
</comment>
<dbReference type="GO" id="GO:0016301">
    <property type="term" value="F:kinase activity"/>
    <property type="evidence" value="ECO:0007669"/>
    <property type="project" value="UniProtKB-KW"/>
</dbReference>
<evidence type="ECO:0000256" key="4">
    <source>
        <dbReference type="ARBA" id="ARBA00022777"/>
    </source>
</evidence>
<dbReference type="InterPro" id="IPR050306">
    <property type="entry name" value="PfkB_Carbo_kinase"/>
</dbReference>
<keyword evidence="8" id="KW-1185">Reference proteome</keyword>
<dbReference type="PANTHER" id="PTHR43085:SF1">
    <property type="entry name" value="PSEUDOURIDINE KINASE-RELATED"/>
    <property type="match status" value="1"/>
</dbReference>
<dbReference type="Pfam" id="PF00294">
    <property type="entry name" value="PfkB"/>
    <property type="match status" value="1"/>
</dbReference>
<evidence type="ECO:0000259" key="6">
    <source>
        <dbReference type="Pfam" id="PF00294"/>
    </source>
</evidence>
<dbReference type="RefSeq" id="WP_085276429.1">
    <property type="nucleotide sequence ID" value="NZ_FXAG01000010.1"/>
</dbReference>
<keyword evidence="2" id="KW-0808">Transferase</keyword>
<evidence type="ECO:0000256" key="3">
    <source>
        <dbReference type="ARBA" id="ARBA00022741"/>
    </source>
</evidence>
<evidence type="ECO:0000313" key="7">
    <source>
        <dbReference type="EMBL" id="SMF25488.1"/>
    </source>
</evidence>
<sequence>MTKPLPRVVVFGEALTDFLQTAPGVWASRVGGACWNVARAVASLGVPAAFAGAVSEDDLGDELAEATLAIGLDPRFLQRAAKPPFLALVPSQHPPRYFFAGGDSADLAFDPEQLPEGWLEAAEVVHFGSISLARAPLAGRLLEIARTARAAGKRITFDPNWRNLMDGAYRATFEEMVRLANDIKVSDEDLAQLLPDCSTEAALATLLDWNPTLRILYTEGAQGLRLLTAQQATHQPAVKVTVADTVGAGDASLAGWIVATLEQPATADALPFAAATAAAACQRAGAHPPSRAEVDALLSRREAPHASPHPDLAL</sequence>
<dbReference type="CDD" id="cd01167">
    <property type="entry name" value="bac_FRK"/>
    <property type="match status" value="1"/>
</dbReference>
<dbReference type="AlphaFoldDB" id="A0A1Y6BT23"/>
<evidence type="ECO:0000256" key="1">
    <source>
        <dbReference type="ARBA" id="ARBA00010688"/>
    </source>
</evidence>